<dbReference type="InterPro" id="IPR029472">
    <property type="entry name" value="Copia-like_N"/>
</dbReference>
<dbReference type="AlphaFoldDB" id="A0A803MUY5"/>
<feature type="domain" description="Retrotransposon Copia-like N-terminal" evidence="1">
    <location>
        <begin position="16"/>
        <end position="61"/>
    </location>
</feature>
<evidence type="ECO:0000313" key="3">
    <source>
        <dbReference type="Proteomes" id="UP000596660"/>
    </source>
</evidence>
<dbReference type="PANTHER" id="PTHR37610:SF6">
    <property type="entry name" value="GAG-POLYPEPTIDE OF LTR COPIA-TYPE-RELATED"/>
    <property type="match status" value="1"/>
</dbReference>
<name>A0A803MUY5_CHEQI</name>
<dbReference type="Pfam" id="PF14244">
    <property type="entry name" value="Retrotran_gag_3"/>
    <property type="match status" value="1"/>
</dbReference>
<protein>
    <recommendedName>
        <fullName evidence="1">Retrotransposon Copia-like N-terminal domain-containing protein</fullName>
    </recommendedName>
</protein>
<dbReference type="PANTHER" id="PTHR37610">
    <property type="entry name" value="CCHC-TYPE DOMAIN-CONTAINING PROTEIN"/>
    <property type="match status" value="1"/>
</dbReference>
<evidence type="ECO:0000313" key="2">
    <source>
        <dbReference type="EnsemblPlants" id="AUR62035712-RA:cds"/>
    </source>
</evidence>
<sequence>MSKISLADMQNPLYLHPGDGHNSVSVDKLTGAANYKEWRRSMEIVLASKRKLGFVTGLVKKDAEDEVKADQWDTCNNMVIA</sequence>
<accession>A0A803MUY5</accession>
<dbReference type="Gramene" id="AUR62035712-RA">
    <property type="protein sequence ID" value="AUR62035712-RA:cds"/>
    <property type="gene ID" value="AUR62035712"/>
</dbReference>
<reference evidence="2" key="1">
    <citation type="journal article" date="2017" name="Nature">
        <title>The genome of Chenopodium quinoa.</title>
        <authorList>
            <person name="Jarvis D.E."/>
            <person name="Ho Y.S."/>
            <person name="Lightfoot D.J."/>
            <person name="Schmoeckel S.M."/>
            <person name="Li B."/>
            <person name="Borm T.J.A."/>
            <person name="Ohyanagi H."/>
            <person name="Mineta K."/>
            <person name="Michell C.T."/>
            <person name="Saber N."/>
            <person name="Kharbatia N.M."/>
            <person name="Rupper R.R."/>
            <person name="Sharp A.R."/>
            <person name="Dally N."/>
            <person name="Boughton B.A."/>
            <person name="Woo Y.H."/>
            <person name="Gao G."/>
            <person name="Schijlen E.G.W.M."/>
            <person name="Guo X."/>
            <person name="Momin A.A."/>
            <person name="Negrao S."/>
            <person name="Al-Babili S."/>
            <person name="Gehring C."/>
            <person name="Roessner U."/>
            <person name="Jung C."/>
            <person name="Murphy K."/>
            <person name="Arold S.T."/>
            <person name="Gojobori T."/>
            <person name="van der Linden C.G."/>
            <person name="van Loo E.N."/>
            <person name="Jellen E.N."/>
            <person name="Maughan P.J."/>
            <person name="Tester M."/>
        </authorList>
    </citation>
    <scope>NUCLEOTIDE SEQUENCE [LARGE SCALE GENOMIC DNA]</scope>
    <source>
        <strain evidence="2">cv. PI 614886</strain>
    </source>
</reference>
<evidence type="ECO:0000259" key="1">
    <source>
        <dbReference type="Pfam" id="PF14244"/>
    </source>
</evidence>
<proteinExistence type="predicted"/>
<dbReference type="EnsemblPlants" id="AUR62035712-RA">
    <property type="protein sequence ID" value="AUR62035712-RA:cds"/>
    <property type="gene ID" value="AUR62035712"/>
</dbReference>
<keyword evidence="3" id="KW-1185">Reference proteome</keyword>
<reference evidence="2" key="2">
    <citation type="submission" date="2021-03" db="UniProtKB">
        <authorList>
            <consortium name="EnsemblPlants"/>
        </authorList>
    </citation>
    <scope>IDENTIFICATION</scope>
</reference>
<organism evidence="2 3">
    <name type="scientific">Chenopodium quinoa</name>
    <name type="common">Quinoa</name>
    <dbReference type="NCBI Taxonomy" id="63459"/>
    <lineage>
        <taxon>Eukaryota</taxon>
        <taxon>Viridiplantae</taxon>
        <taxon>Streptophyta</taxon>
        <taxon>Embryophyta</taxon>
        <taxon>Tracheophyta</taxon>
        <taxon>Spermatophyta</taxon>
        <taxon>Magnoliopsida</taxon>
        <taxon>eudicotyledons</taxon>
        <taxon>Gunneridae</taxon>
        <taxon>Pentapetalae</taxon>
        <taxon>Caryophyllales</taxon>
        <taxon>Chenopodiaceae</taxon>
        <taxon>Chenopodioideae</taxon>
        <taxon>Atripliceae</taxon>
        <taxon>Chenopodium</taxon>
    </lineage>
</organism>
<dbReference type="Proteomes" id="UP000596660">
    <property type="component" value="Unplaced"/>
</dbReference>